<gene>
    <name evidence="4" type="ORF">VitviT2T_014574</name>
</gene>
<evidence type="ECO:0000256" key="3">
    <source>
        <dbReference type="SAM" id="SignalP"/>
    </source>
</evidence>
<keyword evidence="2 3" id="KW-0732">Signal</keyword>
<feature type="chain" id="PRO_5045505522" description="Stigma-specific STIG1-like protein 1" evidence="3">
    <location>
        <begin position="26"/>
        <end position="312"/>
    </location>
</feature>
<sequence length="312" mass="34198">MKSLKLVILMLALLLVMAAVRSVSSAEEEDFMFDLDQDDSIAAEAENSDQLPLLESEQPISLRGTSRFLTEAARIKVTCDKYPTVCRAKGSAGKYCCKKKCVNVRTDRLNCGACGKKCRYSEICCKGECVNPSSDRRNCGGCGKRPQALSTLLKAIACRKGAYHSLIVHSPKRPWANTRGVDGRGQPSDVPTISPPATPLGFKPMTSALIPLVGPQALPTLLKAIVCRKGAYPNLIVHSPKRPQANTRGVDGCGQPFDLPTEPKKFLEILGAIYTKPLEGRVWKVLKVPRDVHTSLHYGGRHERNPRLSREF</sequence>
<reference evidence="4 5" key="1">
    <citation type="journal article" date="2023" name="Hortic Res">
        <title>The complete reference genome for grapevine (Vitis vinifera L.) genetics and breeding.</title>
        <authorList>
            <person name="Shi X."/>
            <person name="Cao S."/>
            <person name="Wang X."/>
            <person name="Huang S."/>
            <person name="Wang Y."/>
            <person name="Liu Z."/>
            <person name="Liu W."/>
            <person name="Leng X."/>
            <person name="Peng Y."/>
            <person name="Wang N."/>
            <person name="Wang Y."/>
            <person name="Ma Z."/>
            <person name="Xu X."/>
            <person name="Zhang F."/>
            <person name="Xue H."/>
            <person name="Zhong H."/>
            <person name="Wang Y."/>
            <person name="Zhang K."/>
            <person name="Velt A."/>
            <person name="Avia K."/>
            <person name="Holtgrawe D."/>
            <person name="Grimplet J."/>
            <person name="Matus J.T."/>
            <person name="Ware D."/>
            <person name="Wu X."/>
            <person name="Wang H."/>
            <person name="Liu C."/>
            <person name="Fang Y."/>
            <person name="Rustenholz C."/>
            <person name="Cheng Z."/>
            <person name="Xiao H."/>
            <person name="Zhou Y."/>
        </authorList>
    </citation>
    <scope>NUCLEOTIDE SEQUENCE [LARGE SCALE GENOMIC DNA]</scope>
    <source>
        <strain evidence="5">cv. Pinot noir / PN40024</strain>
        <tissue evidence="4">Leaf</tissue>
    </source>
</reference>
<feature type="signal peptide" evidence="3">
    <location>
        <begin position="1"/>
        <end position="25"/>
    </location>
</feature>
<dbReference type="InterPro" id="IPR006969">
    <property type="entry name" value="Stig-like"/>
</dbReference>
<evidence type="ECO:0008006" key="6">
    <source>
        <dbReference type="Google" id="ProtNLM"/>
    </source>
</evidence>
<name>A0ABY9CLB4_VITVI</name>
<dbReference type="Proteomes" id="UP001227230">
    <property type="component" value="Chromosome 10"/>
</dbReference>
<comment type="similarity">
    <text evidence="1">Belongs to the STIG1 family.</text>
</comment>
<dbReference type="Pfam" id="PF04885">
    <property type="entry name" value="Stig1"/>
    <property type="match status" value="1"/>
</dbReference>
<dbReference type="PANTHER" id="PTHR33227:SF21">
    <property type="entry name" value="F12F1.21 PROTEIN"/>
    <property type="match status" value="1"/>
</dbReference>
<accession>A0ABY9CLB4</accession>
<dbReference type="EMBL" id="CP126657">
    <property type="protein sequence ID" value="WJZ95835.1"/>
    <property type="molecule type" value="Genomic_DNA"/>
</dbReference>
<keyword evidence="5" id="KW-1185">Reference proteome</keyword>
<dbReference type="PANTHER" id="PTHR33227">
    <property type="entry name" value="STIGMA-SPECIFIC STIG1-LIKE PROTEIN 3"/>
    <property type="match status" value="1"/>
</dbReference>
<organism evidence="4 5">
    <name type="scientific">Vitis vinifera</name>
    <name type="common">Grape</name>
    <dbReference type="NCBI Taxonomy" id="29760"/>
    <lineage>
        <taxon>Eukaryota</taxon>
        <taxon>Viridiplantae</taxon>
        <taxon>Streptophyta</taxon>
        <taxon>Embryophyta</taxon>
        <taxon>Tracheophyta</taxon>
        <taxon>Spermatophyta</taxon>
        <taxon>Magnoliopsida</taxon>
        <taxon>eudicotyledons</taxon>
        <taxon>Gunneridae</taxon>
        <taxon>Pentapetalae</taxon>
        <taxon>rosids</taxon>
        <taxon>Vitales</taxon>
        <taxon>Vitaceae</taxon>
        <taxon>Viteae</taxon>
        <taxon>Vitis</taxon>
    </lineage>
</organism>
<proteinExistence type="inferred from homology"/>
<protein>
    <recommendedName>
        <fullName evidence="6">Stigma-specific STIG1-like protein 1</fullName>
    </recommendedName>
</protein>
<evidence type="ECO:0000313" key="4">
    <source>
        <dbReference type="EMBL" id="WJZ95835.1"/>
    </source>
</evidence>
<evidence type="ECO:0000256" key="2">
    <source>
        <dbReference type="ARBA" id="ARBA00022729"/>
    </source>
</evidence>
<evidence type="ECO:0000313" key="5">
    <source>
        <dbReference type="Proteomes" id="UP001227230"/>
    </source>
</evidence>
<evidence type="ECO:0000256" key="1">
    <source>
        <dbReference type="ARBA" id="ARBA00006010"/>
    </source>
</evidence>